<keyword evidence="2" id="KW-1185">Reference proteome</keyword>
<evidence type="ECO:0000313" key="1">
    <source>
        <dbReference type="EMBL" id="KAF6795911.1"/>
    </source>
</evidence>
<organism evidence="1 2">
    <name type="scientific">Colletotrichum sojae</name>
    <dbReference type="NCBI Taxonomy" id="2175907"/>
    <lineage>
        <taxon>Eukaryota</taxon>
        <taxon>Fungi</taxon>
        <taxon>Dikarya</taxon>
        <taxon>Ascomycota</taxon>
        <taxon>Pezizomycotina</taxon>
        <taxon>Sordariomycetes</taxon>
        <taxon>Hypocreomycetidae</taxon>
        <taxon>Glomerellales</taxon>
        <taxon>Glomerellaceae</taxon>
        <taxon>Colletotrichum</taxon>
        <taxon>Colletotrichum orchidearum species complex</taxon>
    </lineage>
</organism>
<comment type="caution">
    <text evidence="1">The sequence shown here is derived from an EMBL/GenBank/DDBJ whole genome shotgun (WGS) entry which is preliminary data.</text>
</comment>
<proteinExistence type="predicted"/>
<gene>
    <name evidence="1" type="ORF">CSOJ01_13301</name>
</gene>
<reference evidence="1 2" key="1">
    <citation type="journal article" date="2020" name="Phytopathology">
        <title>Genome Sequence Resources of Colletotrichum truncatum, C. plurivorum, C. musicola, and C. sojae: Four Species Pathogenic to Soybean (Glycine max).</title>
        <authorList>
            <person name="Rogerio F."/>
            <person name="Boufleur T.R."/>
            <person name="Ciampi-Guillardi M."/>
            <person name="Sukno S.A."/>
            <person name="Thon M.R."/>
            <person name="Massola Junior N.S."/>
            <person name="Baroncelli R."/>
        </authorList>
    </citation>
    <scope>NUCLEOTIDE SEQUENCE [LARGE SCALE GENOMIC DNA]</scope>
    <source>
        <strain evidence="1 2">LFN0009</strain>
    </source>
</reference>
<dbReference type="EMBL" id="WIGN01000379">
    <property type="protein sequence ID" value="KAF6795911.1"/>
    <property type="molecule type" value="Genomic_DNA"/>
</dbReference>
<dbReference type="Proteomes" id="UP000652219">
    <property type="component" value="Unassembled WGS sequence"/>
</dbReference>
<dbReference type="AlphaFoldDB" id="A0A8H6ISV0"/>
<evidence type="ECO:0000313" key="2">
    <source>
        <dbReference type="Proteomes" id="UP000652219"/>
    </source>
</evidence>
<sequence>MSPAFNCNAHWGFRDGDVGMPGFSTMAAAAGVAVSLVSDRRQDRLPQRIHQCFNGYEGHWWALACGVGTDGIDEALTELPSERLEISRGVKRELVKLRHLTYTMEHGTETKVKGWMLPQLLIRWENRLGPSSRRATCVARTTQCSHTVLTSRRLGLIIIVGVIQDMTTIYDAPMLRHRALSSSSISIECYLRHLRHCSPALMGCVSRKGNARLWKPAATRPPGAHEFRTAATSPFPRHFPLATRRHWRPQELRAAVPGID</sequence>
<protein>
    <submittedName>
        <fullName evidence="1">Uncharacterized protein</fullName>
    </submittedName>
</protein>
<accession>A0A8H6ISV0</accession>
<name>A0A8H6ISV0_9PEZI</name>